<dbReference type="Proteomes" id="UP000681914">
    <property type="component" value="Segment"/>
</dbReference>
<dbReference type="EMBL" id="LC386200">
    <property type="protein sequence ID" value="BBE29369.1"/>
    <property type="molecule type" value="Genomic_DNA"/>
</dbReference>
<name>A0A455R2G4_9VIRU</name>
<proteinExistence type="predicted"/>
<protein>
    <submittedName>
        <fullName evidence="1">Capsid protein</fullName>
    </submittedName>
</protein>
<evidence type="ECO:0000313" key="2">
    <source>
        <dbReference type="Proteomes" id="UP000681914"/>
    </source>
</evidence>
<dbReference type="KEGG" id="vg:80535245"/>
<accession>A0A455R2G4</accession>
<dbReference type="RefSeq" id="YP_010797461.1">
    <property type="nucleotide sequence ID" value="NC_076172.1"/>
</dbReference>
<evidence type="ECO:0000313" key="1">
    <source>
        <dbReference type="EMBL" id="BBE29369.1"/>
    </source>
</evidence>
<dbReference type="GeneID" id="80535245"/>
<reference evidence="1 2" key="1">
    <citation type="journal article" date="2019" name="Sci. Rep.">
        <title>Discovery and genetic characterization of diverse smacoviruses in Zambian non-human primates.</title>
        <authorList>
            <person name="Anindita P.D."/>
            <person name="Sasaki M."/>
            <person name="Gonzalez G."/>
            <person name="Phongphaew W."/>
            <person name="Carr M."/>
            <person name="Hang'ombe B.M."/>
            <person name="Mweene A.S."/>
            <person name="Ito K."/>
            <person name="Orba Y."/>
            <person name="Sawa H."/>
        </authorList>
    </citation>
    <scope>NUCLEOTIDE SEQUENCE [LARGE SCALE GENOMIC DNA]</scope>
    <source>
        <strain evidence="1 2">ZM09-83</strain>
    </source>
</reference>
<organism evidence="1 2">
    <name type="scientific">Chlorocebus cynosuros associated smacovirus</name>
    <dbReference type="NCBI Taxonomy" id="2213167"/>
    <lineage>
        <taxon>Viruses</taxon>
        <taxon>Monodnaviria</taxon>
        <taxon>Shotokuvirae</taxon>
        <taxon>Cressdnaviricota</taxon>
        <taxon>Arfiviricetes</taxon>
        <taxon>Cremevirales</taxon>
        <taxon>Smacoviridae</taxon>
        <taxon>Porprismacovirus</taxon>
        <taxon>Porprismacovirus malbas1</taxon>
    </lineage>
</organism>
<keyword evidence="2" id="KW-1185">Reference proteome</keyword>
<sequence length="354" mass="38990">MPVIQISETYDLSTVKDKMTMIGVHTPDLKFLVRQWYGYFLNYSKFRFLKCDLTCACASLLPADPLQIGTSESDIAPQDMFNPILYRAVSNDSFDAMNARLYSLGFFNNSTVPGGSLSSNNDAVPGNTAFNVYYSLLSDRTGWKVANPQAGFSMRGLKPLVWHQLYSMQAPYTDTGDKAGYPVIVNNTNNTNTEVTVSNVYGVRGNAALFPSLPTFVVSRTYHTVLPDAGADRYPTPGNTGSMPSSGPDVFNNLPYVPRVFVGQVIIPPCKLNQLFYRMTVTWYIEFSGPRPASRISTIAGMDYEGSPETGMSYFSDYALSTQSIKESETAVNIETDSSSVSVQNGNLEMVMQV</sequence>
<dbReference type="InterPro" id="IPR057000">
    <property type="entry name" value="Smaco_capsid"/>
</dbReference>
<dbReference type="Pfam" id="PF23784">
    <property type="entry name" value="Smaco_capsid"/>
    <property type="match status" value="1"/>
</dbReference>